<dbReference type="Proteomes" id="UP000662814">
    <property type="component" value="Chromosome"/>
</dbReference>
<reference evidence="3 4" key="1">
    <citation type="submission" date="2020-12" db="EMBL/GenBank/DDBJ databases">
        <title>Microbacterium sp. HY060.</title>
        <authorList>
            <person name="Zhou J."/>
        </authorList>
    </citation>
    <scope>NUCLEOTIDE SEQUENCE [LARGE SCALE GENOMIC DNA]</scope>
    <source>
        <strain evidence="3 4">HY60</strain>
    </source>
</reference>
<proteinExistence type="predicted"/>
<gene>
    <name evidence="3" type="ORF">HCR76_02420</name>
</gene>
<feature type="domain" description="Alpha/beta hydrolase fold-5" evidence="2">
    <location>
        <begin position="137"/>
        <end position="295"/>
    </location>
</feature>
<name>A0ABX6YJS6_9MICO</name>
<accession>A0ABX6YJS6</accession>
<dbReference type="Gene3D" id="3.40.50.1820">
    <property type="entry name" value="alpha/beta hydrolase"/>
    <property type="match status" value="1"/>
</dbReference>
<keyword evidence="1" id="KW-0472">Membrane</keyword>
<dbReference type="EMBL" id="CP061169">
    <property type="protein sequence ID" value="QPZ38975.1"/>
    <property type="molecule type" value="Genomic_DNA"/>
</dbReference>
<dbReference type="RefSeq" id="WP_166985004.1">
    <property type="nucleotide sequence ID" value="NZ_CP061169.1"/>
</dbReference>
<sequence>MRAHHTSETRRTAARITRLCALAALAVVVWACATEWGGIVHGHPAYAVVLGVTTLLAIGALVSVGTRERGRGRWRTVGRVTTTLLAIAGIAIVGWLRPHTATDPSLTAMMSDTDVTVTETATSITFTPAVGDAGVGLFFQPGALVDARAYAAVLRPVAELGHTVVIAKQPLGIAFLSLTAFDASRAAHPDVAEWVIGGHSLGGTVAAQLASTESTASGLILFASYPASDISGADISAASISGTRDGLSTPEKIEASHQNLPADTVFVAIEGASHAQFGDYGTQSGDGTPTVSDDAARRQISRAAVDIVTEFALD</sequence>
<dbReference type="Pfam" id="PF12695">
    <property type="entry name" value="Abhydrolase_5"/>
    <property type="match status" value="1"/>
</dbReference>
<evidence type="ECO:0000313" key="4">
    <source>
        <dbReference type="Proteomes" id="UP000662814"/>
    </source>
</evidence>
<keyword evidence="4" id="KW-1185">Reference proteome</keyword>
<dbReference type="InterPro" id="IPR029058">
    <property type="entry name" value="AB_hydrolase_fold"/>
</dbReference>
<evidence type="ECO:0000259" key="2">
    <source>
        <dbReference type="Pfam" id="PF12695"/>
    </source>
</evidence>
<dbReference type="InterPro" id="IPR029059">
    <property type="entry name" value="AB_hydrolase_5"/>
</dbReference>
<keyword evidence="3" id="KW-0378">Hydrolase</keyword>
<evidence type="ECO:0000256" key="1">
    <source>
        <dbReference type="SAM" id="Phobius"/>
    </source>
</evidence>
<evidence type="ECO:0000313" key="3">
    <source>
        <dbReference type="EMBL" id="QPZ38975.1"/>
    </source>
</evidence>
<protein>
    <submittedName>
        <fullName evidence="3">Alpha/beta hydrolase</fullName>
    </submittedName>
</protein>
<dbReference type="SUPFAM" id="SSF53474">
    <property type="entry name" value="alpha/beta-Hydrolases"/>
    <property type="match status" value="1"/>
</dbReference>
<keyword evidence="1" id="KW-0812">Transmembrane</keyword>
<keyword evidence="1" id="KW-1133">Transmembrane helix</keyword>
<organism evidence="3 4">
    <name type="scientific">Paramicrobacterium chengjingii</name>
    <dbReference type="NCBI Taxonomy" id="2769067"/>
    <lineage>
        <taxon>Bacteria</taxon>
        <taxon>Bacillati</taxon>
        <taxon>Actinomycetota</taxon>
        <taxon>Actinomycetes</taxon>
        <taxon>Micrococcales</taxon>
        <taxon>Microbacteriaceae</taxon>
        <taxon>Paramicrobacterium</taxon>
    </lineage>
</organism>
<feature type="transmembrane region" description="Helical" evidence="1">
    <location>
        <begin position="43"/>
        <end position="64"/>
    </location>
</feature>
<dbReference type="GO" id="GO:0016787">
    <property type="term" value="F:hydrolase activity"/>
    <property type="evidence" value="ECO:0007669"/>
    <property type="project" value="UniProtKB-KW"/>
</dbReference>
<feature type="transmembrane region" description="Helical" evidence="1">
    <location>
        <begin position="76"/>
        <end position="96"/>
    </location>
</feature>